<evidence type="ECO:0000313" key="1">
    <source>
        <dbReference type="EMBL" id="ASF43965.1"/>
    </source>
</evidence>
<accession>A0A1Z4BRN8</accession>
<protein>
    <recommendedName>
        <fullName evidence="3">Tfp pilus assembly protein, major pilin PilA</fullName>
    </recommendedName>
</protein>
<evidence type="ECO:0000313" key="2">
    <source>
        <dbReference type="Proteomes" id="UP000197007"/>
    </source>
</evidence>
<dbReference type="PROSITE" id="PS51257">
    <property type="entry name" value="PROKAR_LIPOPROTEIN"/>
    <property type="match status" value="1"/>
</dbReference>
<dbReference type="RefSeq" id="WP_088594834.1">
    <property type="nucleotide sequence ID" value="NZ_CP022022.1"/>
</dbReference>
<dbReference type="Proteomes" id="UP000197007">
    <property type="component" value="Chromosome"/>
</dbReference>
<dbReference type="Gene3D" id="3.40.1000.10">
    <property type="entry name" value="Mog1/PsbP, alpha/beta/alpha sandwich"/>
    <property type="match status" value="1"/>
</dbReference>
<dbReference type="AlphaFoldDB" id="A0A1Z4BRN8"/>
<evidence type="ECO:0008006" key="3">
    <source>
        <dbReference type="Google" id="ProtNLM"/>
    </source>
</evidence>
<dbReference type="EMBL" id="CP022022">
    <property type="protein sequence ID" value="ASF43965.1"/>
    <property type="molecule type" value="Genomic_DNA"/>
</dbReference>
<dbReference type="KEGG" id="capn:CBG49_13195"/>
<name>A0A1Z4BRN8_9FLAO</name>
<gene>
    <name evidence="1" type="ORF">CBG49_13195</name>
</gene>
<sequence length="195" mass="22945">MRRFNKLYFIVFFLSATACRISENSTESSQVVNIEDKYEVKLPNSLTNQNNLYEQASLQYGDRKTDFFVAVIDENRSEVNDMLYEVLKDSLHIRSKNAFAKKFKLKNYFEICKKGWAEANMMRPTAKQITETTINKYPAIVVETTEEVNGMGVFYVVAIIETKKTYYQIFTWTLANKKEKHYQQMKEIINSFKEL</sequence>
<reference evidence="2" key="1">
    <citation type="submission" date="2017-06" db="EMBL/GenBank/DDBJ databases">
        <title>Complete genome sequence of Capnocytophaga sp. KCOM 1579 (=ChDC OS43) isolated from a human refractory periapical abscess lesion.</title>
        <authorList>
            <person name="Kook J.-K."/>
            <person name="Park S.-N."/>
            <person name="Lim Y.K."/>
            <person name="Roh H."/>
        </authorList>
    </citation>
    <scope>NUCLEOTIDE SEQUENCE [LARGE SCALE GENOMIC DNA]</scope>
    <source>
        <strain evidence="2">ChDC OS43</strain>
    </source>
</reference>
<keyword evidence="2" id="KW-1185">Reference proteome</keyword>
<organism evidence="1 2">
    <name type="scientific">Capnocytophaga endodontalis</name>
    <dbReference type="NCBI Taxonomy" id="2708117"/>
    <lineage>
        <taxon>Bacteria</taxon>
        <taxon>Pseudomonadati</taxon>
        <taxon>Bacteroidota</taxon>
        <taxon>Flavobacteriia</taxon>
        <taxon>Flavobacteriales</taxon>
        <taxon>Flavobacteriaceae</taxon>
        <taxon>Capnocytophaga</taxon>
    </lineage>
</organism>
<proteinExistence type="predicted"/>